<dbReference type="AlphaFoldDB" id="A0AAE0RVX5"/>
<reference evidence="1" key="2">
    <citation type="journal article" date="2021" name="Genome Biol. Evol.">
        <title>Developing a high-quality reference genome for a parasitic bivalve with doubly uniparental inheritance (Bivalvia: Unionida).</title>
        <authorList>
            <person name="Smith C.H."/>
        </authorList>
    </citation>
    <scope>NUCLEOTIDE SEQUENCE</scope>
    <source>
        <strain evidence="1">CHS0354</strain>
        <tissue evidence="1">Mantle</tissue>
    </source>
</reference>
<keyword evidence="2" id="KW-1185">Reference proteome</keyword>
<proteinExistence type="predicted"/>
<organism evidence="1 2">
    <name type="scientific">Potamilus streckersoni</name>
    <dbReference type="NCBI Taxonomy" id="2493646"/>
    <lineage>
        <taxon>Eukaryota</taxon>
        <taxon>Metazoa</taxon>
        <taxon>Spiralia</taxon>
        <taxon>Lophotrochozoa</taxon>
        <taxon>Mollusca</taxon>
        <taxon>Bivalvia</taxon>
        <taxon>Autobranchia</taxon>
        <taxon>Heteroconchia</taxon>
        <taxon>Palaeoheterodonta</taxon>
        <taxon>Unionida</taxon>
        <taxon>Unionoidea</taxon>
        <taxon>Unionidae</taxon>
        <taxon>Ambleminae</taxon>
        <taxon>Lampsilini</taxon>
        <taxon>Potamilus</taxon>
    </lineage>
</organism>
<name>A0AAE0RVX5_9BIVA</name>
<dbReference type="Proteomes" id="UP001195483">
    <property type="component" value="Unassembled WGS sequence"/>
</dbReference>
<protein>
    <submittedName>
        <fullName evidence="1">Uncharacterized protein</fullName>
    </submittedName>
</protein>
<sequence>MEEKKQKDTANIKAELSKLTRRHLTAVDEEKKELRDFSEAEKTLIRAENIRKNKRERIQKIAHFTANPFDFGKRLSGSKRLGRPQCTKGR</sequence>
<comment type="caution">
    <text evidence="1">The sequence shown here is derived from an EMBL/GenBank/DDBJ whole genome shotgun (WGS) entry which is preliminary data.</text>
</comment>
<evidence type="ECO:0000313" key="1">
    <source>
        <dbReference type="EMBL" id="KAK3580300.1"/>
    </source>
</evidence>
<accession>A0AAE0RVX5</accession>
<dbReference type="EMBL" id="JAEAOA010000281">
    <property type="protein sequence ID" value="KAK3580300.1"/>
    <property type="molecule type" value="Genomic_DNA"/>
</dbReference>
<evidence type="ECO:0000313" key="2">
    <source>
        <dbReference type="Proteomes" id="UP001195483"/>
    </source>
</evidence>
<gene>
    <name evidence="1" type="ORF">CHS0354_003533</name>
</gene>
<reference evidence="1" key="1">
    <citation type="journal article" date="2021" name="Genome Biol. Evol.">
        <title>A High-Quality Reference Genome for a Parasitic Bivalve with Doubly Uniparental Inheritance (Bivalvia: Unionida).</title>
        <authorList>
            <person name="Smith C.H."/>
        </authorList>
    </citation>
    <scope>NUCLEOTIDE SEQUENCE</scope>
    <source>
        <strain evidence="1">CHS0354</strain>
    </source>
</reference>
<reference evidence="1" key="3">
    <citation type="submission" date="2023-05" db="EMBL/GenBank/DDBJ databases">
        <authorList>
            <person name="Smith C.H."/>
        </authorList>
    </citation>
    <scope>NUCLEOTIDE SEQUENCE</scope>
    <source>
        <strain evidence="1">CHS0354</strain>
        <tissue evidence="1">Mantle</tissue>
    </source>
</reference>